<organism evidence="1 2">
    <name type="scientific">Coprobacillus cateniformis</name>
    <dbReference type="NCBI Taxonomy" id="100884"/>
    <lineage>
        <taxon>Bacteria</taxon>
        <taxon>Bacillati</taxon>
        <taxon>Bacillota</taxon>
        <taxon>Erysipelotrichia</taxon>
        <taxon>Erysipelotrichales</taxon>
        <taxon>Coprobacillaceae</taxon>
        <taxon>Coprobacillus</taxon>
    </lineage>
</organism>
<dbReference type="HOGENOM" id="CLU_2421379_0_0_9"/>
<sequence>MTKRELLLELKRLLAEKGLYSIDGINSNSNKAELKNAIECLQCSDEELGLRLEKLKQVYPNIYNLITSNGKDKESFKYHSFNRLYVYNKAN</sequence>
<dbReference type="AlphaFoldDB" id="E7G831"/>
<dbReference type="eggNOG" id="ENOG502ZSGD">
    <property type="taxonomic scope" value="Bacteria"/>
</dbReference>
<protein>
    <submittedName>
        <fullName evidence="1">Uncharacterized protein</fullName>
    </submittedName>
</protein>
<evidence type="ECO:0000313" key="1">
    <source>
        <dbReference type="EMBL" id="EFW05818.1"/>
    </source>
</evidence>
<reference evidence="1 2" key="1">
    <citation type="submission" date="2010-12" db="EMBL/GenBank/DDBJ databases">
        <title>The Genome Sequence of Coprobacillus sp. strain 29_1.</title>
        <authorList>
            <consortium name="The Broad Institute Genome Sequencing Platform"/>
            <person name="Earl A."/>
            <person name="Ward D."/>
            <person name="Feldgarden M."/>
            <person name="Gevers D."/>
            <person name="Daigneault M."/>
            <person name="Sibley C.D."/>
            <person name="White A."/>
            <person name="Strauss J."/>
            <person name="Allen-Vercoe E."/>
            <person name="Young S.K."/>
            <person name="Zeng Q."/>
            <person name="Gargeya S."/>
            <person name="Fitzgerald M."/>
            <person name="Haas B."/>
            <person name="Abouelleil A."/>
            <person name="Alvarado L."/>
            <person name="Arachchi H.M."/>
            <person name="Berlin A."/>
            <person name="Brown A."/>
            <person name="Chapman S.B."/>
            <person name="Chen Z."/>
            <person name="Dunbar C."/>
            <person name="Freedman E."/>
            <person name="Gearin G."/>
            <person name="Gellesch M."/>
            <person name="Goldberg J."/>
            <person name="Griggs A."/>
            <person name="Gujja S."/>
            <person name="Heilman E."/>
            <person name="Heiman D."/>
            <person name="Howarth C."/>
            <person name="Larson L."/>
            <person name="Lui A."/>
            <person name="MacDonald P.J.P."/>
            <person name="Mehta T."/>
            <person name="Montmayeur A."/>
            <person name="Murphy C."/>
            <person name="Neiman D."/>
            <person name="Pearson M."/>
            <person name="Priest M."/>
            <person name="Roberts A."/>
            <person name="Saif S."/>
            <person name="Shea T."/>
            <person name="Shenoy N."/>
            <person name="Sisk P."/>
            <person name="Stolte C."/>
            <person name="Sykes S."/>
            <person name="White J."/>
            <person name="Yandava C."/>
            <person name="Nusbaum C."/>
            <person name="Birren B."/>
        </authorList>
    </citation>
    <scope>NUCLEOTIDE SEQUENCE [LARGE SCALE GENOMIC DNA]</scope>
    <source>
        <strain evidence="1 2">29_1</strain>
    </source>
</reference>
<accession>E7G831</accession>
<keyword evidence="2" id="KW-1185">Reference proteome</keyword>
<evidence type="ECO:0000313" key="2">
    <source>
        <dbReference type="Proteomes" id="UP000003157"/>
    </source>
</evidence>
<gene>
    <name evidence="1" type="ORF">HMPREF9488_00919</name>
</gene>
<dbReference type="Proteomes" id="UP000003157">
    <property type="component" value="Unassembled WGS sequence"/>
</dbReference>
<dbReference type="STRING" id="100884.GCA_000269565_03904"/>
<name>E7G831_9FIRM</name>
<dbReference type="GeneID" id="78231636"/>
<dbReference type="EMBL" id="ADKX01000014">
    <property type="protein sequence ID" value="EFW05818.1"/>
    <property type="molecule type" value="Genomic_DNA"/>
</dbReference>
<dbReference type="OrthoDB" id="9882923at2"/>
<dbReference type="RefSeq" id="WP_008788035.1">
    <property type="nucleotide sequence ID" value="NZ_AKCB01000007.1"/>
</dbReference>
<comment type="caution">
    <text evidence="1">The sequence shown here is derived from an EMBL/GenBank/DDBJ whole genome shotgun (WGS) entry which is preliminary data.</text>
</comment>
<proteinExistence type="predicted"/>